<dbReference type="EMBL" id="CP071249">
    <property type="protein sequence ID" value="UUF06278.1"/>
    <property type="molecule type" value="Genomic_DNA"/>
</dbReference>
<reference evidence="4 5" key="1">
    <citation type="submission" date="2021-03" db="EMBL/GenBank/DDBJ databases">
        <title>Comparative Genomics and Metabolomics in the genus Turicibacter.</title>
        <authorList>
            <person name="Maki J."/>
            <person name="Looft T."/>
        </authorList>
    </citation>
    <scope>NUCLEOTIDE SEQUENCE</scope>
    <source>
        <strain evidence="4">ISU324</strain>
        <strain evidence="3 5">MMM721</strain>
    </source>
</reference>
<dbReference type="RefSeq" id="WP_212724286.1">
    <property type="nucleotide sequence ID" value="NZ_CP071249.1"/>
</dbReference>
<sequence>MKIKQIIPLCFLGGVFTLFGLYTTRIPFKPELIQESSIRLDSSRTVSTPLSKLLENQTSTLVNATSQFQLLNEQREDLEIEIQTLKQQIDELMIQRNILVEEISPYIESISIQILNPLTKIQQQLEKQLQKKSQDSVIEEVLYVISHATNAVEQYMTNPNEPTYETSLQTAFRLMDDELAQHDVNSVMSVASEMIQSGYTNTMIRMKLQQSKELLQAFEANYIAVENDETAQFKRSKQQQLATEDALNLKALQLDELALRLSGILDEIEQVTQ</sequence>
<dbReference type="AlphaFoldDB" id="A0A9Q9FFQ4"/>
<name>A0A9Q9FFQ4_9FIRM</name>
<keyword evidence="2" id="KW-0472">Membrane</keyword>
<keyword evidence="1" id="KW-0175">Coiled coil</keyword>
<feature type="coiled-coil region" evidence="1">
    <location>
        <begin position="61"/>
        <end position="102"/>
    </location>
</feature>
<protein>
    <submittedName>
        <fullName evidence="4">Uncharacterized protein</fullName>
    </submittedName>
</protein>
<dbReference type="Proteomes" id="UP001058072">
    <property type="component" value="Chromosome"/>
</dbReference>
<evidence type="ECO:0000256" key="2">
    <source>
        <dbReference type="SAM" id="Phobius"/>
    </source>
</evidence>
<evidence type="ECO:0000313" key="4">
    <source>
        <dbReference type="EMBL" id="UUF07510.1"/>
    </source>
</evidence>
<dbReference type="Proteomes" id="UP001058016">
    <property type="component" value="Chromosome"/>
</dbReference>
<organism evidence="4 6">
    <name type="scientific">Turicibacter bilis</name>
    <dbReference type="NCBI Taxonomy" id="2735723"/>
    <lineage>
        <taxon>Bacteria</taxon>
        <taxon>Bacillati</taxon>
        <taxon>Bacillota</taxon>
        <taxon>Erysipelotrichia</taxon>
        <taxon>Erysipelotrichales</taxon>
        <taxon>Turicibacteraceae</taxon>
        <taxon>Turicibacter</taxon>
    </lineage>
</organism>
<feature type="transmembrane region" description="Helical" evidence="2">
    <location>
        <begin position="6"/>
        <end position="24"/>
    </location>
</feature>
<gene>
    <name evidence="3" type="ORF">J0J69_01415</name>
    <name evidence="4" type="ORF">J0J70_07660</name>
</gene>
<evidence type="ECO:0000256" key="1">
    <source>
        <dbReference type="SAM" id="Coils"/>
    </source>
</evidence>
<evidence type="ECO:0000313" key="5">
    <source>
        <dbReference type="Proteomes" id="UP001058016"/>
    </source>
</evidence>
<keyword evidence="5" id="KW-1185">Reference proteome</keyword>
<accession>A0A9Q9FFQ4</accession>
<evidence type="ECO:0000313" key="3">
    <source>
        <dbReference type="EMBL" id="UUF06278.1"/>
    </source>
</evidence>
<keyword evidence="2" id="KW-0812">Transmembrane</keyword>
<evidence type="ECO:0000313" key="6">
    <source>
        <dbReference type="Proteomes" id="UP001058072"/>
    </source>
</evidence>
<proteinExistence type="predicted"/>
<dbReference type="EMBL" id="CP071250">
    <property type="protein sequence ID" value="UUF07510.1"/>
    <property type="molecule type" value="Genomic_DNA"/>
</dbReference>
<keyword evidence="2" id="KW-1133">Transmembrane helix</keyword>